<evidence type="ECO:0008006" key="3">
    <source>
        <dbReference type="Google" id="ProtNLM"/>
    </source>
</evidence>
<evidence type="ECO:0000313" key="2">
    <source>
        <dbReference type="Proteomes" id="UP001159363"/>
    </source>
</evidence>
<reference evidence="1 2" key="1">
    <citation type="submission" date="2023-02" db="EMBL/GenBank/DDBJ databases">
        <title>LHISI_Scaffold_Assembly.</title>
        <authorList>
            <person name="Stuart O.P."/>
            <person name="Cleave R."/>
            <person name="Magrath M.J.L."/>
            <person name="Mikheyev A.S."/>
        </authorList>
    </citation>
    <scope>NUCLEOTIDE SEQUENCE [LARGE SCALE GENOMIC DNA]</scope>
    <source>
        <strain evidence="1">Daus_M_001</strain>
        <tissue evidence="1">Leg muscle</tissue>
    </source>
</reference>
<sequence length="263" mass="29730">MLERINHATVTHFVNDGLMVLWPDGSQDEKVLVLYSDAASYMLKAATALCVFYPKIIHSICLAHGLGRITEVGGSYPQVNKIVSCTKKVFLKAPYVLHYRELLRNSSIAPLNSTNEVGYTEARVLQRTFRRYKICSCHFLENQPFQCVLLKLHSMNHTGCVLAYIQNNFSFITASIKKLETLGLFCEWQLDVVECNSKLSEVRGNIGRKVLNKFEPVLARNPATRLLTSLQENICLNLHQPLLAMSKGSFPLTKTFYQTSDIP</sequence>
<gene>
    <name evidence="1" type="ORF">PR048_021745</name>
</gene>
<protein>
    <recommendedName>
        <fullName evidence="3">DUF659 domain-containing protein</fullName>
    </recommendedName>
</protein>
<organism evidence="1 2">
    <name type="scientific">Dryococelus australis</name>
    <dbReference type="NCBI Taxonomy" id="614101"/>
    <lineage>
        <taxon>Eukaryota</taxon>
        <taxon>Metazoa</taxon>
        <taxon>Ecdysozoa</taxon>
        <taxon>Arthropoda</taxon>
        <taxon>Hexapoda</taxon>
        <taxon>Insecta</taxon>
        <taxon>Pterygota</taxon>
        <taxon>Neoptera</taxon>
        <taxon>Polyneoptera</taxon>
        <taxon>Phasmatodea</taxon>
        <taxon>Verophasmatodea</taxon>
        <taxon>Anareolatae</taxon>
        <taxon>Phasmatidae</taxon>
        <taxon>Eurycanthinae</taxon>
        <taxon>Dryococelus</taxon>
    </lineage>
</organism>
<keyword evidence="2" id="KW-1185">Reference proteome</keyword>
<accession>A0ABQ9GZ18</accession>
<dbReference type="Proteomes" id="UP001159363">
    <property type="component" value="Chromosome 7"/>
</dbReference>
<comment type="caution">
    <text evidence="1">The sequence shown here is derived from an EMBL/GenBank/DDBJ whole genome shotgun (WGS) entry which is preliminary data.</text>
</comment>
<evidence type="ECO:0000313" key="1">
    <source>
        <dbReference type="EMBL" id="KAJ8877291.1"/>
    </source>
</evidence>
<name>A0ABQ9GZ18_9NEOP</name>
<dbReference type="EMBL" id="JARBHB010000008">
    <property type="protein sequence ID" value="KAJ8877291.1"/>
    <property type="molecule type" value="Genomic_DNA"/>
</dbReference>
<proteinExistence type="predicted"/>